<proteinExistence type="predicted"/>
<dbReference type="PANTHER" id="PTHR36350:SF2">
    <property type="entry name" value="PROTEIN, PUTATIVE-RELATED"/>
    <property type="match status" value="1"/>
</dbReference>
<accession>A0ABY9CMN2</accession>
<organism evidence="1 2">
    <name type="scientific">Vitis vinifera</name>
    <name type="common">Grape</name>
    <dbReference type="NCBI Taxonomy" id="29760"/>
    <lineage>
        <taxon>Eukaryota</taxon>
        <taxon>Viridiplantae</taxon>
        <taxon>Streptophyta</taxon>
        <taxon>Embryophyta</taxon>
        <taxon>Tracheophyta</taxon>
        <taxon>Spermatophyta</taxon>
        <taxon>Magnoliopsida</taxon>
        <taxon>eudicotyledons</taxon>
        <taxon>Gunneridae</taxon>
        <taxon>Pentapetalae</taxon>
        <taxon>rosids</taxon>
        <taxon>Vitales</taxon>
        <taxon>Vitaceae</taxon>
        <taxon>Viteae</taxon>
        <taxon>Vitis</taxon>
    </lineage>
</organism>
<dbReference type="InterPro" id="IPR011990">
    <property type="entry name" value="TPR-like_helical_dom_sf"/>
</dbReference>
<sequence length="240" mass="26727">MEFSVLRTRPCPIANIALLIHQPVNAARLTKTHLGFPPSSLSFPKGSVGRTVQHIPSPITCTLDGFSFPTRKNEGGNNNSRSMVGASLALACALGIISCSGMMHHKAFAASSTASSTTMEMAARTNIEVKTAMDLLMPSRGADEAEKYLKKKIKAHNENNEAGYYARVALAEVLMHRGKYKEAAQQCQILEQNPNYHYLVKKDKKFHLMQMFIYGMLNEDKKVKQYWKNFKQAYKTGLPL</sequence>
<dbReference type="Proteomes" id="UP001227230">
    <property type="component" value="Chromosome 10"/>
</dbReference>
<evidence type="ECO:0000313" key="2">
    <source>
        <dbReference type="Proteomes" id="UP001227230"/>
    </source>
</evidence>
<dbReference type="Gene3D" id="1.25.40.10">
    <property type="entry name" value="Tetratricopeptide repeat domain"/>
    <property type="match status" value="1"/>
</dbReference>
<keyword evidence="2" id="KW-1185">Reference proteome</keyword>
<dbReference type="PANTHER" id="PTHR36350">
    <property type="entry name" value="TRANSMEMBRANE PROTEIN"/>
    <property type="match status" value="1"/>
</dbReference>
<reference evidence="1 2" key="1">
    <citation type="journal article" date="2023" name="Hortic Res">
        <title>The complete reference genome for grapevine (Vitis vinifera L.) genetics and breeding.</title>
        <authorList>
            <person name="Shi X."/>
            <person name="Cao S."/>
            <person name="Wang X."/>
            <person name="Huang S."/>
            <person name="Wang Y."/>
            <person name="Liu Z."/>
            <person name="Liu W."/>
            <person name="Leng X."/>
            <person name="Peng Y."/>
            <person name="Wang N."/>
            <person name="Wang Y."/>
            <person name="Ma Z."/>
            <person name="Xu X."/>
            <person name="Zhang F."/>
            <person name="Xue H."/>
            <person name="Zhong H."/>
            <person name="Wang Y."/>
            <person name="Zhang K."/>
            <person name="Velt A."/>
            <person name="Avia K."/>
            <person name="Holtgrawe D."/>
            <person name="Grimplet J."/>
            <person name="Matus J.T."/>
            <person name="Ware D."/>
            <person name="Wu X."/>
            <person name="Wang H."/>
            <person name="Liu C."/>
            <person name="Fang Y."/>
            <person name="Rustenholz C."/>
            <person name="Cheng Z."/>
            <person name="Xiao H."/>
            <person name="Zhou Y."/>
        </authorList>
    </citation>
    <scope>NUCLEOTIDE SEQUENCE [LARGE SCALE GENOMIC DNA]</scope>
    <source>
        <strain evidence="2">cv. Pinot noir / PN40024</strain>
        <tissue evidence="1">Leaf</tissue>
    </source>
</reference>
<dbReference type="EMBL" id="CP126657">
    <property type="protein sequence ID" value="WJZ96747.1"/>
    <property type="molecule type" value="Genomic_DNA"/>
</dbReference>
<gene>
    <name evidence="1" type="ORF">VitviT2T_015400</name>
</gene>
<name>A0ABY9CMN2_VITVI</name>
<evidence type="ECO:0000313" key="1">
    <source>
        <dbReference type="EMBL" id="WJZ96747.1"/>
    </source>
</evidence>
<protein>
    <recommendedName>
        <fullName evidence="3">Protein SLOW GREEN 1, chloroplastic</fullName>
    </recommendedName>
</protein>
<evidence type="ECO:0008006" key="3">
    <source>
        <dbReference type="Google" id="ProtNLM"/>
    </source>
</evidence>